<feature type="compositionally biased region" description="Low complexity" evidence="1">
    <location>
        <begin position="50"/>
        <end position="67"/>
    </location>
</feature>
<sequence length="287" mass="29098">MSGLMNKVKAALSHDDTPGSTNAGPHHSNAANSADPRVDSDRSHGGYSAGTGHTSGVSTGVGHTGAHSGAGYGTGPQSGEYGSGAATMGSGNTMHSSRAANKLDPRVDSDFDHRANPGSNVGGYGNTQSSSGYGGPAHAAHAPSTTTAGHHGNNMHSNQLGNKMDPRVDSDFDHRGNPGSHVGGYGNQETARYGGGASGMPTDTTAGHKLQSGHHGHHGHQGQGTTGIHDQVTTHTTMGTSTHGLHNSGAQTGYQNTSGTSTHAPHNSNLLNKVDPRVKHDNEGRPL</sequence>
<evidence type="ECO:0008006" key="4">
    <source>
        <dbReference type="Google" id="ProtNLM"/>
    </source>
</evidence>
<proteinExistence type="predicted"/>
<reference evidence="2 3" key="1">
    <citation type="submission" date="2023-06" db="EMBL/GenBank/DDBJ databases">
        <title>Black Yeasts Isolated from many extreme environments.</title>
        <authorList>
            <person name="Coleine C."/>
            <person name="Stajich J.E."/>
            <person name="Selbmann L."/>
        </authorList>
    </citation>
    <scope>NUCLEOTIDE SEQUENCE [LARGE SCALE GENOMIC DNA]</scope>
    <source>
        <strain evidence="2 3">CCFEE 5887</strain>
    </source>
</reference>
<feature type="compositionally biased region" description="Polar residues" evidence="1">
    <location>
        <begin position="248"/>
        <end position="271"/>
    </location>
</feature>
<evidence type="ECO:0000256" key="1">
    <source>
        <dbReference type="SAM" id="MobiDB-lite"/>
    </source>
</evidence>
<dbReference type="EMBL" id="JAXLQG010000006">
    <property type="protein sequence ID" value="KAK5538456.1"/>
    <property type="molecule type" value="Genomic_DNA"/>
</dbReference>
<feature type="compositionally biased region" description="Basic and acidic residues" evidence="1">
    <location>
        <begin position="164"/>
        <end position="176"/>
    </location>
</feature>
<name>A0AAV9Q8H6_9PEZI</name>
<organism evidence="2 3">
    <name type="scientific">Vermiconidia calcicola</name>
    <dbReference type="NCBI Taxonomy" id="1690605"/>
    <lineage>
        <taxon>Eukaryota</taxon>
        <taxon>Fungi</taxon>
        <taxon>Dikarya</taxon>
        <taxon>Ascomycota</taxon>
        <taxon>Pezizomycotina</taxon>
        <taxon>Dothideomycetes</taxon>
        <taxon>Dothideomycetidae</taxon>
        <taxon>Mycosphaerellales</taxon>
        <taxon>Extremaceae</taxon>
        <taxon>Vermiconidia</taxon>
    </lineage>
</organism>
<comment type="caution">
    <text evidence="2">The sequence shown here is derived from an EMBL/GenBank/DDBJ whole genome shotgun (WGS) entry which is preliminary data.</text>
</comment>
<feature type="region of interest" description="Disordered" evidence="1">
    <location>
        <begin position="1"/>
        <end position="287"/>
    </location>
</feature>
<protein>
    <recommendedName>
        <fullName evidence="4">Cell surface protein</fullName>
    </recommendedName>
</protein>
<feature type="compositionally biased region" description="Basic residues" evidence="1">
    <location>
        <begin position="211"/>
        <end position="220"/>
    </location>
</feature>
<feature type="compositionally biased region" description="Low complexity" evidence="1">
    <location>
        <begin position="226"/>
        <end position="244"/>
    </location>
</feature>
<dbReference type="AlphaFoldDB" id="A0AAV9Q8H6"/>
<evidence type="ECO:0000313" key="3">
    <source>
        <dbReference type="Proteomes" id="UP001345827"/>
    </source>
</evidence>
<feature type="compositionally biased region" description="Polar residues" evidence="1">
    <location>
        <begin position="89"/>
        <end position="99"/>
    </location>
</feature>
<gene>
    <name evidence="2" type="ORF">LTR25_003998</name>
</gene>
<evidence type="ECO:0000313" key="2">
    <source>
        <dbReference type="EMBL" id="KAK5538456.1"/>
    </source>
</evidence>
<accession>A0AAV9Q8H6</accession>
<feature type="compositionally biased region" description="Basic and acidic residues" evidence="1">
    <location>
        <begin position="274"/>
        <end position="287"/>
    </location>
</feature>
<feature type="compositionally biased region" description="Basic and acidic residues" evidence="1">
    <location>
        <begin position="101"/>
        <end position="115"/>
    </location>
</feature>
<dbReference type="Proteomes" id="UP001345827">
    <property type="component" value="Unassembled WGS sequence"/>
</dbReference>
<dbReference type="PANTHER" id="PTHR39606:SF1">
    <property type="entry name" value="CELL SURFACE PROTEIN"/>
    <property type="match status" value="1"/>
</dbReference>
<keyword evidence="3" id="KW-1185">Reference proteome</keyword>
<dbReference type="PANTHER" id="PTHR39606">
    <property type="entry name" value="SURFACE PROTEIN, PUTATIVE-RELATED"/>
    <property type="match status" value="1"/>
</dbReference>
<feature type="compositionally biased region" description="Low complexity" evidence="1">
    <location>
        <begin position="136"/>
        <end position="152"/>
    </location>
</feature>